<comment type="caution">
    <text evidence="1">The sequence shown here is derived from an EMBL/GenBank/DDBJ whole genome shotgun (WGS) entry which is preliminary data.</text>
</comment>
<evidence type="ECO:0000313" key="2">
    <source>
        <dbReference type="Proteomes" id="UP001597045"/>
    </source>
</evidence>
<dbReference type="EMBL" id="JBHTIS010001862">
    <property type="protein sequence ID" value="MFD1048907.1"/>
    <property type="molecule type" value="Genomic_DNA"/>
</dbReference>
<reference evidence="2" key="1">
    <citation type="journal article" date="2019" name="Int. J. Syst. Evol. Microbiol.">
        <title>The Global Catalogue of Microorganisms (GCM) 10K type strain sequencing project: providing services to taxonomists for standard genome sequencing and annotation.</title>
        <authorList>
            <consortium name="The Broad Institute Genomics Platform"/>
            <consortium name="The Broad Institute Genome Sequencing Center for Infectious Disease"/>
            <person name="Wu L."/>
            <person name="Ma J."/>
        </authorList>
    </citation>
    <scope>NUCLEOTIDE SEQUENCE [LARGE SCALE GENOMIC DNA]</scope>
    <source>
        <strain evidence="2">JCM 31486</strain>
    </source>
</reference>
<organism evidence="1 2">
    <name type="scientific">Kibdelosporangium lantanae</name>
    <dbReference type="NCBI Taxonomy" id="1497396"/>
    <lineage>
        <taxon>Bacteria</taxon>
        <taxon>Bacillati</taxon>
        <taxon>Actinomycetota</taxon>
        <taxon>Actinomycetes</taxon>
        <taxon>Pseudonocardiales</taxon>
        <taxon>Pseudonocardiaceae</taxon>
        <taxon>Kibdelosporangium</taxon>
    </lineage>
</organism>
<name>A0ABW3MFW4_9PSEU</name>
<proteinExistence type="predicted"/>
<accession>A0ABW3MFW4</accession>
<dbReference type="Proteomes" id="UP001597045">
    <property type="component" value="Unassembled WGS sequence"/>
</dbReference>
<keyword evidence="2" id="KW-1185">Reference proteome</keyword>
<protein>
    <submittedName>
        <fullName evidence="1">Uncharacterized protein</fullName>
    </submittedName>
</protein>
<gene>
    <name evidence="1" type="ORF">ACFQ1S_26920</name>
</gene>
<evidence type="ECO:0000313" key="1">
    <source>
        <dbReference type="EMBL" id="MFD1048907.1"/>
    </source>
</evidence>
<sequence>MAEDVLEFDPAVVPKLRSAYAEALAKVDEQVRLAEAEGREVLGSVHMHADVHRFWPSHAAGQVLSEEPTAMDEYLFRNTGWPLNLICHLESSHDEIGHNFGAWAPPDFEDPEDQSKQLLIRYLLAKFDDREV</sequence>